<keyword evidence="3" id="KW-1185">Reference proteome</keyword>
<feature type="region of interest" description="Disordered" evidence="1">
    <location>
        <begin position="73"/>
        <end position="106"/>
    </location>
</feature>
<evidence type="ECO:0000313" key="2">
    <source>
        <dbReference type="EMBL" id="KAK2115158.1"/>
    </source>
</evidence>
<comment type="caution">
    <text evidence="2">The sequence shown here is derived from an EMBL/GenBank/DDBJ whole genome shotgun (WGS) entry which is preliminary data.</text>
</comment>
<dbReference type="Proteomes" id="UP001266305">
    <property type="component" value="Unassembled WGS sequence"/>
</dbReference>
<reference evidence="2 3" key="1">
    <citation type="submission" date="2023-05" db="EMBL/GenBank/DDBJ databases">
        <title>B98-5 Cell Line De Novo Hybrid Assembly: An Optical Mapping Approach.</title>
        <authorList>
            <person name="Kananen K."/>
            <person name="Auerbach J.A."/>
            <person name="Kautto E."/>
            <person name="Blachly J.S."/>
        </authorList>
    </citation>
    <scope>NUCLEOTIDE SEQUENCE [LARGE SCALE GENOMIC DNA]</scope>
    <source>
        <strain evidence="2">B95-8</strain>
        <tissue evidence="2">Cell line</tissue>
    </source>
</reference>
<sequence length="106" mass="11142">MATLRTSGGAHPHATGLYCTRPARAISQQSLPSPQSALWATLLPPREREPGLPPPGPYWRDGPALSLGLALQRPKAPAALGPSQLPGPWAPDRIPPTTRPTSAGCR</sequence>
<evidence type="ECO:0000256" key="1">
    <source>
        <dbReference type="SAM" id="MobiDB-lite"/>
    </source>
</evidence>
<organism evidence="2 3">
    <name type="scientific">Saguinus oedipus</name>
    <name type="common">Cotton-top tamarin</name>
    <name type="synonym">Oedipomidas oedipus</name>
    <dbReference type="NCBI Taxonomy" id="9490"/>
    <lineage>
        <taxon>Eukaryota</taxon>
        <taxon>Metazoa</taxon>
        <taxon>Chordata</taxon>
        <taxon>Craniata</taxon>
        <taxon>Vertebrata</taxon>
        <taxon>Euteleostomi</taxon>
        <taxon>Mammalia</taxon>
        <taxon>Eutheria</taxon>
        <taxon>Euarchontoglires</taxon>
        <taxon>Primates</taxon>
        <taxon>Haplorrhini</taxon>
        <taxon>Platyrrhini</taxon>
        <taxon>Cebidae</taxon>
        <taxon>Callitrichinae</taxon>
        <taxon>Saguinus</taxon>
    </lineage>
</organism>
<proteinExistence type="predicted"/>
<gene>
    <name evidence="2" type="ORF">P7K49_005784</name>
</gene>
<protein>
    <submittedName>
        <fullName evidence="2">Uncharacterized protein</fullName>
    </submittedName>
</protein>
<accession>A0ABQ9W0I3</accession>
<evidence type="ECO:0000313" key="3">
    <source>
        <dbReference type="Proteomes" id="UP001266305"/>
    </source>
</evidence>
<name>A0ABQ9W0I3_SAGOE</name>
<dbReference type="EMBL" id="JASSZA010000003">
    <property type="protein sequence ID" value="KAK2115158.1"/>
    <property type="molecule type" value="Genomic_DNA"/>
</dbReference>